<evidence type="ECO:0000313" key="2">
    <source>
        <dbReference type="Proteomes" id="UP000793456"/>
    </source>
</evidence>
<dbReference type="Proteomes" id="UP000793456">
    <property type="component" value="Chromosome VIII"/>
</dbReference>
<comment type="caution">
    <text evidence="1">The sequence shown here is derived from an EMBL/GenBank/DDBJ whole genome shotgun (WGS) entry which is preliminary data.</text>
</comment>
<protein>
    <submittedName>
        <fullName evidence="1">Uncharacterized protein</fullName>
    </submittedName>
</protein>
<sequence>MPPRPQNWLALINPRTTGAGLQPPILVSPLCFPRSSLLTLSQNNSSLDSGRQREQQCRAEEEEEEEEDDALNQRTGETPLGGCFSEKVMADRGVDLSALPKEVRDQLAELDLELSEGDITQKGYEKKKAKLLASYIQHLPTNPQNNKTTEYLRVCAVHCKLVYTMSLKTAAGLQAVVEVGKYQSFTVLLRVSHLCPHLMWICLCQMCSSPQGHSVDPSPSPEAPGPSTSSAARHHRAHRSGGARDERYRSDIHTEAVQAALAKHKEEKMALPMPTKRRSAFVQSPIDTCTPPDTSSASEDEGSLRRKAALSAVLAQSLQSPDYWINRSVQSSSTSSSASSTLSHGEPKTQPQLQPAVSLLADVLSHTRIENSVPPDVTSSTPQERGSRVDLPPAVRGMSRGQSRSSMLDTADGVPVNSRVSTKIQQLLNTLKRPKRPPLSEFFVDDSEEIVEVPQPDPNTPKPEGRQIIPVKGEPLGVVSNWPPALQAALARWGATQAKSPALTALDITGKPLYTLTYGKLWSRSLKLAYTLLNKLGTKTEPVLQPGDRVALGVS</sequence>
<reference evidence="1" key="1">
    <citation type="submission" date="2018-11" db="EMBL/GenBank/DDBJ databases">
        <title>The sequence and de novo assembly of Larimichthys crocea genome using PacBio and Hi-C technologies.</title>
        <authorList>
            <person name="Xu P."/>
            <person name="Chen B."/>
            <person name="Zhou Z."/>
            <person name="Ke Q."/>
            <person name="Wu Y."/>
            <person name="Bai H."/>
            <person name="Pu F."/>
        </authorList>
    </citation>
    <scope>NUCLEOTIDE SEQUENCE</scope>
    <source>
        <tissue evidence="1">Muscle</tissue>
    </source>
</reference>
<name>A0ACD3RB90_LARCR</name>
<evidence type="ECO:0000313" key="1">
    <source>
        <dbReference type="EMBL" id="TMS16231.1"/>
    </source>
</evidence>
<keyword evidence="2" id="KW-1185">Reference proteome</keyword>
<accession>A0ACD3RB90</accession>
<proteinExistence type="predicted"/>
<organism evidence="1 2">
    <name type="scientific">Larimichthys crocea</name>
    <name type="common">Large yellow croaker</name>
    <name type="synonym">Pseudosciaena crocea</name>
    <dbReference type="NCBI Taxonomy" id="215358"/>
    <lineage>
        <taxon>Eukaryota</taxon>
        <taxon>Metazoa</taxon>
        <taxon>Chordata</taxon>
        <taxon>Craniata</taxon>
        <taxon>Vertebrata</taxon>
        <taxon>Euteleostomi</taxon>
        <taxon>Actinopterygii</taxon>
        <taxon>Neopterygii</taxon>
        <taxon>Teleostei</taxon>
        <taxon>Neoteleostei</taxon>
        <taxon>Acanthomorphata</taxon>
        <taxon>Eupercaria</taxon>
        <taxon>Sciaenidae</taxon>
        <taxon>Larimichthys</taxon>
    </lineage>
</organism>
<gene>
    <name evidence="1" type="ORF">E3U43_013524</name>
</gene>
<dbReference type="EMBL" id="CM011681">
    <property type="protein sequence ID" value="TMS16231.1"/>
    <property type="molecule type" value="Genomic_DNA"/>
</dbReference>